<dbReference type="Proteomes" id="UP000228593">
    <property type="component" value="Unassembled WGS sequence"/>
</dbReference>
<keyword evidence="2" id="KW-1185">Reference proteome</keyword>
<reference evidence="1 2" key="1">
    <citation type="submission" date="2017-10" db="EMBL/GenBank/DDBJ databases">
        <title>Massilia psychrophilum sp. nov., a novel purple-pigmented bacterium isolated from Tianshan glacier, Xinjiang Municipality, China.</title>
        <authorList>
            <person name="Wang H."/>
        </authorList>
    </citation>
    <scope>NUCLEOTIDE SEQUENCE [LARGE SCALE GENOMIC DNA]</scope>
    <source>
        <strain evidence="1 2">JCM 30813</strain>
    </source>
</reference>
<evidence type="ECO:0000313" key="1">
    <source>
        <dbReference type="EMBL" id="PIL38743.1"/>
    </source>
</evidence>
<dbReference type="AlphaFoldDB" id="A0A2G8SYE8"/>
<sequence>MGAETAVAVGAEQVGQSDVALPQYEVELCVGAIRARFTDCAESGQRYRCLVVIGVDDCSRIEFSQEKAVIRAPLTAILRRMGCPGVAGRRFKSLQAHSIDSLCFQWWL</sequence>
<proteinExistence type="predicted"/>
<gene>
    <name evidence="1" type="ORF">CR103_16540</name>
</gene>
<protein>
    <submittedName>
        <fullName evidence="1">Uncharacterized protein</fullName>
    </submittedName>
</protein>
<evidence type="ECO:0000313" key="2">
    <source>
        <dbReference type="Proteomes" id="UP000228593"/>
    </source>
</evidence>
<accession>A0A2G8SYE8</accession>
<dbReference type="EMBL" id="PDOB01000030">
    <property type="protein sequence ID" value="PIL38743.1"/>
    <property type="molecule type" value="Genomic_DNA"/>
</dbReference>
<name>A0A2G8SYE8_9BURK</name>
<comment type="caution">
    <text evidence="1">The sequence shown here is derived from an EMBL/GenBank/DDBJ whole genome shotgun (WGS) entry which is preliminary data.</text>
</comment>
<organism evidence="1 2">
    <name type="scientific">Massilia psychrophila</name>
    <dbReference type="NCBI Taxonomy" id="1603353"/>
    <lineage>
        <taxon>Bacteria</taxon>
        <taxon>Pseudomonadati</taxon>
        <taxon>Pseudomonadota</taxon>
        <taxon>Betaproteobacteria</taxon>
        <taxon>Burkholderiales</taxon>
        <taxon>Oxalobacteraceae</taxon>
        <taxon>Telluria group</taxon>
        <taxon>Massilia</taxon>
    </lineage>
</organism>